<dbReference type="EMBL" id="JACHXU010000006">
    <property type="protein sequence ID" value="MBB3206295.1"/>
    <property type="molecule type" value="Genomic_DNA"/>
</dbReference>
<dbReference type="SUPFAM" id="SSF53448">
    <property type="entry name" value="Nucleotide-diphospho-sugar transferases"/>
    <property type="match status" value="1"/>
</dbReference>
<reference evidence="1 2" key="1">
    <citation type="submission" date="2020-08" db="EMBL/GenBank/DDBJ databases">
        <title>Genomic Encyclopedia of Type Strains, Phase III (KMG-III): the genomes of soil and plant-associated and newly described type strains.</title>
        <authorList>
            <person name="Whitman W."/>
        </authorList>
    </citation>
    <scope>NUCLEOTIDE SEQUENCE [LARGE SCALE GENOMIC DNA]</scope>
    <source>
        <strain evidence="1 2">CECT 8075</strain>
    </source>
</reference>
<dbReference type="GO" id="GO:0016740">
    <property type="term" value="F:transferase activity"/>
    <property type="evidence" value="ECO:0007669"/>
    <property type="project" value="UniProtKB-KW"/>
</dbReference>
<evidence type="ECO:0000313" key="2">
    <source>
        <dbReference type="Proteomes" id="UP000536179"/>
    </source>
</evidence>
<keyword evidence="1" id="KW-0808">Transferase</keyword>
<keyword evidence="2" id="KW-1185">Reference proteome</keyword>
<protein>
    <submittedName>
        <fullName evidence="1">GT2 family glycosyltransferase</fullName>
    </submittedName>
</protein>
<dbReference type="AlphaFoldDB" id="A0A7W5DXD3"/>
<comment type="caution">
    <text evidence="1">The sequence shown here is derived from an EMBL/GenBank/DDBJ whole genome shotgun (WGS) entry which is preliminary data.</text>
</comment>
<proteinExistence type="predicted"/>
<sequence length="231" mass="26092">MNTGLKMSHGPLTLFLDDDIKPHSKLIVEHSLAHMQHNELWATVGQVIQPWQKAMPLTAPRQTKGLRRDFDFPFHSKIDQDVHNVMAGNLCVHRERALSIGGFDENFQGAAFRFETEFARRVEKAGGTIRFLSSAGIDHLRVKAGGTRSTGSHLTSADPKHGIGDHYYAFLHGTRSEAWRYSVQRLLREVATKFHATHPWWIPVKMTGELRAMWGGCLLARKKRMASSKAD</sequence>
<dbReference type="Gene3D" id="3.90.550.10">
    <property type="entry name" value="Spore Coat Polysaccharide Biosynthesis Protein SpsA, Chain A"/>
    <property type="match status" value="1"/>
</dbReference>
<evidence type="ECO:0000313" key="1">
    <source>
        <dbReference type="EMBL" id="MBB3206295.1"/>
    </source>
</evidence>
<dbReference type="InterPro" id="IPR029044">
    <property type="entry name" value="Nucleotide-diphossugar_trans"/>
</dbReference>
<accession>A0A7W5DXD3</accession>
<dbReference type="Proteomes" id="UP000536179">
    <property type="component" value="Unassembled WGS sequence"/>
</dbReference>
<name>A0A7W5DXD3_9BACT</name>
<gene>
    <name evidence="1" type="ORF">FHS27_002104</name>
</gene>
<organism evidence="1 2">
    <name type="scientific">Aporhodopirellula rubra</name>
    <dbReference type="NCBI Taxonomy" id="980271"/>
    <lineage>
        <taxon>Bacteria</taxon>
        <taxon>Pseudomonadati</taxon>
        <taxon>Planctomycetota</taxon>
        <taxon>Planctomycetia</taxon>
        <taxon>Pirellulales</taxon>
        <taxon>Pirellulaceae</taxon>
        <taxon>Aporhodopirellula</taxon>
    </lineage>
</organism>